<reference evidence="14 15" key="1">
    <citation type="journal article" date="2018" name="Nat. Ecol. Evol.">
        <title>Genomic signatures of mitonuclear coevolution across populations of Tigriopus californicus.</title>
        <authorList>
            <person name="Barreto F.S."/>
            <person name="Watson E.T."/>
            <person name="Lima T.G."/>
            <person name="Willett C.S."/>
            <person name="Edmands S."/>
            <person name="Li W."/>
            <person name="Burton R.S."/>
        </authorList>
    </citation>
    <scope>NUCLEOTIDE SEQUENCE [LARGE SCALE GENOMIC DNA]</scope>
    <source>
        <strain evidence="14 15">San Diego</strain>
    </source>
</reference>
<dbReference type="GO" id="GO:0003993">
    <property type="term" value="F:acid phosphatase activity"/>
    <property type="evidence" value="ECO:0007669"/>
    <property type="project" value="TreeGrafter"/>
</dbReference>
<keyword evidence="7" id="KW-0378">Hydrolase</keyword>
<evidence type="ECO:0000256" key="10">
    <source>
        <dbReference type="ARBA" id="ARBA00043668"/>
    </source>
</evidence>
<comment type="catalytic activity">
    <reaction evidence="13">
        <text>(2R)-2,3-bisphosphoglycerate + H2O = (2R)-2-phosphoglycerate + phosphate</text>
        <dbReference type="Rhea" id="RHEA:27381"/>
        <dbReference type="ChEBI" id="CHEBI:15377"/>
        <dbReference type="ChEBI" id="CHEBI:43474"/>
        <dbReference type="ChEBI" id="CHEBI:58248"/>
        <dbReference type="ChEBI" id="CHEBI:58289"/>
        <dbReference type="EC" id="3.1.3.80"/>
    </reaction>
    <physiologicalReaction direction="left-to-right" evidence="13">
        <dbReference type="Rhea" id="RHEA:27382"/>
    </physiologicalReaction>
</comment>
<dbReference type="CDD" id="cd07061">
    <property type="entry name" value="HP_HAP_like"/>
    <property type="match status" value="1"/>
</dbReference>
<evidence type="ECO:0000313" key="15">
    <source>
        <dbReference type="Proteomes" id="UP000318571"/>
    </source>
</evidence>
<evidence type="ECO:0000256" key="12">
    <source>
        <dbReference type="ARBA" id="ARBA00043691"/>
    </source>
</evidence>
<dbReference type="GO" id="GO:0016020">
    <property type="term" value="C:membrane"/>
    <property type="evidence" value="ECO:0007669"/>
    <property type="project" value="UniProtKB-SubCell"/>
</dbReference>
<evidence type="ECO:0000313" key="14">
    <source>
        <dbReference type="EMBL" id="TRY73323.1"/>
    </source>
</evidence>
<evidence type="ECO:0000256" key="8">
    <source>
        <dbReference type="ARBA" id="ARBA00023136"/>
    </source>
</evidence>
<evidence type="ECO:0000256" key="1">
    <source>
        <dbReference type="ARBA" id="ARBA00004370"/>
    </source>
</evidence>
<comment type="catalytic activity">
    <reaction evidence="12">
        <text>1D-myo-inositol hexakisphosphate + H2O = 1D-myo-inositol 1,2,4,5,6-pentakisphosphate + phosphate</text>
        <dbReference type="Rhea" id="RHEA:16989"/>
        <dbReference type="ChEBI" id="CHEBI:15377"/>
        <dbReference type="ChEBI" id="CHEBI:43474"/>
        <dbReference type="ChEBI" id="CHEBI:57798"/>
        <dbReference type="ChEBI" id="CHEBI:58130"/>
        <dbReference type="EC" id="3.1.3.62"/>
    </reaction>
    <physiologicalReaction direction="left-to-right" evidence="12">
        <dbReference type="Rhea" id="RHEA:16990"/>
    </physiologicalReaction>
</comment>
<comment type="similarity">
    <text evidence="2">Belongs to the histidine acid phosphatase family. MINPP1 subfamily.</text>
</comment>
<evidence type="ECO:0000256" key="13">
    <source>
        <dbReference type="ARBA" id="ARBA00043832"/>
    </source>
</evidence>
<dbReference type="Proteomes" id="UP000318571">
    <property type="component" value="Chromosome 3"/>
</dbReference>
<dbReference type="SUPFAM" id="SSF53254">
    <property type="entry name" value="Phosphoglycerate mutase-like"/>
    <property type="match status" value="1"/>
</dbReference>
<evidence type="ECO:0000256" key="9">
    <source>
        <dbReference type="ARBA" id="ARBA00031642"/>
    </source>
</evidence>
<evidence type="ECO:0000256" key="2">
    <source>
        <dbReference type="ARBA" id="ARBA00008422"/>
    </source>
</evidence>
<keyword evidence="6" id="KW-0732">Signal</keyword>
<dbReference type="GO" id="GO:0034417">
    <property type="term" value="F:bisphosphoglycerate 3-phosphatase activity"/>
    <property type="evidence" value="ECO:0007669"/>
    <property type="project" value="UniProtKB-EC"/>
</dbReference>
<dbReference type="GO" id="GO:0052745">
    <property type="term" value="F:inositol phosphate phosphatase activity"/>
    <property type="evidence" value="ECO:0007669"/>
    <property type="project" value="TreeGrafter"/>
</dbReference>
<keyword evidence="8" id="KW-0472">Membrane</keyword>
<dbReference type="PANTHER" id="PTHR20963:SF8">
    <property type="entry name" value="MULTIPLE INOSITOL POLYPHOSPHATE PHOSPHATASE 1"/>
    <property type="match status" value="1"/>
</dbReference>
<evidence type="ECO:0000256" key="4">
    <source>
        <dbReference type="ARBA" id="ARBA00013040"/>
    </source>
</evidence>
<gene>
    <name evidence="14" type="ORF">TCAL_01919</name>
</gene>
<comment type="catalytic activity">
    <reaction evidence="10">
        <text>1D-myo-inositol 1,2,5,6-tetrakisphosphate + H2O = 1D-myo-inositol 1,2,6-trisphosphate + phosphate</text>
        <dbReference type="Rhea" id="RHEA:77119"/>
        <dbReference type="ChEBI" id="CHEBI:15377"/>
        <dbReference type="ChEBI" id="CHEBI:43474"/>
        <dbReference type="ChEBI" id="CHEBI:195535"/>
        <dbReference type="ChEBI" id="CHEBI:195537"/>
        <dbReference type="EC" id="3.1.3.62"/>
    </reaction>
    <physiologicalReaction direction="left-to-right" evidence="10">
        <dbReference type="Rhea" id="RHEA:77120"/>
    </physiologicalReaction>
</comment>
<dbReference type="PANTHER" id="PTHR20963">
    <property type="entry name" value="MULTIPLE INOSITOL POLYPHOSPHATE PHOSPHATASE-RELATED"/>
    <property type="match status" value="1"/>
</dbReference>
<dbReference type="Gene3D" id="3.40.50.1240">
    <property type="entry name" value="Phosphoglycerate mutase-like"/>
    <property type="match status" value="1"/>
</dbReference>
<dbReference type="EMBL" id="VCGU01000007">
    <property type="protein sequence ID" value="TRY73323.1"/>
    <property type="molecule type" value="Genomic_DNA"/>
</dbReference>
<evidence type="ECO:0000256" key="3">
    <source>
        <dbReference type="ARBA" id="ARBA00012976"/>
    </source>
</evidence>
<sequence>GLGDLCPETLTALKSTLPALTLDNKKKLHPEGELEMIALGERFQMRFPDLLNNYQDPLAYKFRSTVLQRAQQSQFHFAIGLFERPIAQKIQYETPITPHDPLLRFYKICDRWLNEVKLNPESLREFNLFQDSEFFSQNVIQPLSTRLGYQRSLTKKEVEEFYLACQFGQAWQPRRPSPWCSIFEPNELEILEYREDLEYYWIDGYGKDINHKPACVLFKDLLENFSNLTKGVDSEERAIFYFSHAGLLMKFLCFLGLNQDAEPLLHNNFEAMKQRQYRTSQNVPFGANVAFVIQECSNENNYKVGMFLNEKLTQIPGCNQEWCDYSTFVDLHREEMSRCDFSAICDLETGEKASSHLRDRASDDRF</sequence>
<dbReference type="InterPro" id="IPR029033">
    <property type="entry name" value="His_PPase_superfam"/>
</dbReference>
<comment type="subcellular location">
    <subcellularLocation>
        <location evidence="1">Membrane</location>
    </subcellularLocation>
</comment>
<dbReference type="EC" id="3.1.3.62" evidence="4"/>
<protein>
    <recommendedName>
        <fullName evidence="5">Multiple inositol polyphosphate phosphatase 1</fullName>
        <ecNumber evidence="4">3.1.3.62</ecNumber>
        <ecNumber evidence="3">3.1.3.80</ecNumber>
    </recommendedName>
    <alternativeName>
        <fullName evidence="9">2,3-bisphosphoglycerate 3-phosphatase</fullName>
    </alternativeName>
</protein>
<proteinExistence type="inferred from homology"/>
<dbReference type="EC" id="3.1.3.80" evidence="3"/>
<dbReference type="Pfam" id="PF00328">
    <property type="entry name" value="His_Phos_2"/>
    <property type="match status" value="1"/>
</dbReference>
<feature type="non-terminal residue" evidence="14">
    <location>
        <position position="1"/>
    </location>
</feature>
<comment type="caution">
    <text evidence="14">The sequence shown here is derived from an EMBL/GenBank/DDBJ whole genome shotgun (WGS) entry which is preliminary data.</text>
</comment>
<name>A0A553P6K7_TIGCA</name>
<dbReference type="AlphaFoldDB" id="A0A553P6K7"/>
<evidence type="ECO:0000256" key="5">
    <source>
        <dbReference type="ARBA" id="ARBA00018097"/>
    </source>
</evidence>
<evidence type="ECO:0000256" key="11">
    <source>
        <dbReference type="ARBA" id="ARBA00043671"/>
    </source>
</evidence>
<keyword evidence="15" id="KW-1185">Reference proteome</keyword>
<accession>A0A553P6K7</accession>
<dbReference type="InterPro" id="IPR000560">
    <property type="entry name" value="His_Pase_clade-2"/>
</dbReference>
<evidence type="ECO:0000256" key="6">
    <source>
        <dbReference type="ARBA" id="ARBA00022729"/>
    </source>
</evidence>
<dbReference type="OMA" id="HTFKERT"/>
<organism evidence="14 15">
    <name type="scientific">Tigriopus californicus</name>
    <name type="common">Marine copepod</name>
    <dbReference type="NCBI Taxonomy" id="6832"/>
    <lineage>
        <taxon>Eukaryota</taxon>
        <taxon>Metazoa</taxon>
        <taxon>Ecdysozoa</taxon>
        <taxon>Arthropoda</taxon>
        <taxon>Crustacea</taxon>
        <taxon>Multicrustacea</taxon>
        <taxon>Hexanauplia</taxon>
        <taxon>Copepoda</taxon>
        <taxon>Harpacticoida</taxon>
        <taxon>Harpacticidae</taxon>
        <taxon>Tigriopus</taxon>
    </lineage>
</organism>
<evidence type="ECO:0000256" key="7">
    <source>
        <dbReference type="ARBA" id="ARBA00022801"/>
    </source>
</evidence>
<dbReference type="STRING" id="6832.A0A553P6K7"/>
<comment type="catalytic activity">
    <reaction evidence="11">
        <text>1D-myo-inositol 1,2,4,5,6-pentakisphosphate + H2O = 1D-myo-inositol 1,2,5,6-tetrakisphosphate + phosphate</text>
        <dbReference type="Rhea" id="RHEA:77115"/>
        <dbReference type="ChEBI" id="CHEBI:15377"/>
        <dbReference type="ChEBI" id="CHEBI:43474"/>
        <dbReference type="ChEBI" id="CHEBI:57798"/>
        <dbReference type="ChEBI" id="CHEBI:195535"/>
        <dbReference type="EC" id="3.1.3.62"/>
    </reaction>
    <physiologicalReaction direction="left-to-right" evidence="11">
        <dbReference type="Rhea" id="RHEA:77116"/>
    </physiologicalReaction>
</comment>